<dbReference type="Pfam" id="PF25917">
    <property type="entry name" value="BSH_RND"/>
    <property type="match status" value="1"/>
</dbReference>
<organism evidence="5">
    <name type="scientific">Cyprideis torosa</name>
    <dbReference type="NCBI Taxonomy" id="163714"/>
    <lineage>
        <taxon>Eukaryota</taxon>
        <taxon>Metazoa</taxon>
        <taxon>Ecdysozoa</taxon>
        <taxon>Arthropoda</taxon>
        <taxon>Crustacea</taxon>
        <taxon>Oligostraca</taxon>
        <taxon>Ostracoda</taxon>
        <taxon>Podocopa</taxon>
        <taxon>Podocopida</taxon>
        <taxon>Cytherocopina</taxon>
        <taxon>Cytheroidea</taxon>
        <taxon>Cytherideidae</taxon>
        <taxon>Cyprideis</taxon>
    </lineage>
</organism>
<dbReference type="EMBL" id="OB680129">
    <property type="protein sequence ID" value="CAD7236580.1"/>
    <property type="molecule type" value="Genomic_DNA"/>
</dbReference>
<dbReference type="Gene3D" id="2.40.30.170">
    <property type="match status" value="1"/>
</dbReference>
<dbReference type="InterPro" id="IPR006143">
    <property type="entry name" value="RND_pump_MFP"/>
</dbReference>
<dbReference type="GO" id="GO:0015562">
    <property type="term" value="F:efflux transmembrane transporter activity"/>
    <property type="evidence" value="ECO:0007669"/>
    <property type="project" value="TreeGrafter"/>
</dbReference>
<dbReference type="Gene3D" id="1.10.287.470">
    <property type="entry name" value="Helix hairpin bin"/>
    <property type="match status" value="1"/>
</dbReference>
<dbReference type="Gene3D" id="2.40.420.20">
    <property type="match status" value="1"/>
</dbReference>
<dbReference type="SUPFAM" id="SSF111369">
    <property type="entry name" value="HlyD-like secretion proteins"/>
    <property type="match status" value="1"/>
</dbReference>
<sequence>MKLLKWLILIVIVGLLLLWLLLSSRPDPIEVSLASVESGTVDSTVANTRAGTIKACRRAKMSPSTGGQISALHFAEGQAVKKGDTLLELWNDDLEAQLNLSQSSLAAAQDHAQAACVQAGVAKKTADRMARLKANAHISSEQYDQSQAEASVAEAECKAARANASVAESQISVARAQLERTILYAPFDGVIANINGELNEYVTPSPVGVQTPPVVDLIAPGCFLVTAPIDEVDAPRVEVGMLARITLDAWRGRDFGGVVTRIGSYVVDREKQARTVDVELTFLSADDFKDLLVGYSADVDIITESRDDVLRIPAQSLKDENSVLLYDASGGELQQRKIEKGLSNWSWVEVTAGLQAGDQVVTSLGTEGVEAGASVAVADEIRK</sequence>
<dbReference type="InterPro" id="IPR058627">
    <property type="entry name" value="MdtA-like_C"/>
</dbReference>
<evidence type="ECO:0000259" key="4">
    <source>
        <dbReference type="Pfam" id="PF25967"/>
    </source>
</evidence>
<name>A0A7R8WWI9_9CRUS</name>
<evidence type="ECO:0000256" key="2">
    <source>
        <dbReference type="ARBA" id="ARBA00022448"/>
    </source>
</evidence>
<proteinExistence type="predicted"/>
<keyword evidence="2" id="KW-0813">Transport</keyword>
<dbReference type="NCBIfam" id="TIGR01730">
    <property type="entry name" value="RND_mfp"/>
    <property type="match status" value="1"/>
</dbReference>
<protein>
    <submittedName>
        <fullName evidence="5">Uncharacterized protein</fullName>
    </submittedName>
</protein>
<dbReference type="PANTHER" id="PTHR30469">
    <property type="entry name" value="MULTIDRUG RESISTANCE PROTEIN MDTA"/>
    <property type="match status" value="1"/>
</dbReference>
<reference evidence="5" key="1">
    <citation type="submission" date="2020-11" db="EMBL/GenBank/DDBJ databases">
        <authorList>
            <person name="Tran Van P."/>
        </authorList>
    </citation>
    <scope>NUCLEOTIDE SEQUENCE</scope>
</reference>
<evidence type="ECO:0000259" key="3">
    <source>
        <dbReference type="Pfam" id="PF25917"/>
    </source>
</evidence>
<dbReference type="InterPro" id="IPR058625">
    <property type="entry name" value="MdtA-like_BSH"/>
</dbReference>
<accession>A0A7R8WWI9</accession>
<gene>
    <name evidence="5" type="ORF">CTOB1V02_LOCUS14395</name>
</gene>
<dbReference type="Pfam" id="PF25967">
    <property type="entry name" value="RND-MFP_C"/>
    <property type="match status" value="1"/>
</dbReference>
<evidence type="ECO:0000256" key="1">
    <source>
        <dbReference type="ARBA" id="ARBA00004196"/>
    </source>
</evidence>
<evidence type="ECO:0000313" key="5">
    <source>
        <dbReference type="EMBL" id="CAD7236580.1"/>
    </source>
</evidence>
<feature type="domain" description="Multidrug resistance protein MdtA-like barrel-sandwich hybrid" evidence="3">
    <location>
        <begin position="58"/>
        <end position="203"/>
    </location>
</feature>
<dbReference type="GO" id="GO:1990281">
    <property type="term" value="C:efflux pump complex"/>
    <property type="evidence" value="ECO:0007669"/>
    <property type="project" value="TreeGrafter"/>
</dbReference>
<dbReference type="Gene3D" id="2.40.50.100">
    <property type="match status" value="1"/>
</dbReference>
<comment type="subcellular location">
    <subcellularLocation>
        <location evidence="1">Cell envelope</location>
    </subcellularLocation>
</comment>
<dbReference type="PANTHER" id="PTHR30469:SF15">
    <property type="entry name" value="HLYD FAMILY OF SECRETION PROTEINS"/>
    <property type="match status" value="1"/>
</dbReference>
<feature type="domain" description="Multidrug resistance protein MdtA-like C-terminal permuted SH3" evidence="4">
    <location>
        <begin position="312"/>
        <end position="363"/>
    </location>
</feature>
<dbReference type="AlphaFoldDB" id="A0A7R8WWI9"/>